<dbReference type="AlphaFoldDB" id="A0A415EQG4"/>
<feature type="binding site" evidence="8">
    <location>
        <position position="186"/>
    </location>
    <ligand>
        <name>substrate</name>
    </ligand>
</feature>
<proteinExistence type="inferred from homology"/>
<comment type="caution">
    <text evidence="8">Lacks conserved residue(s) required for the propagation of feature annotation.</text>
</comment>
<feature type="active site" description="Proton acceptor" evidence="8">
    <location>
        <position position="214"/>
    </location>
</feature>
<dbReference type="EMBL" id="QRMZ01000017">
    <property type="protein sequence ID" value="RHK05586.1"/>
    <property type="molecule type" value="Genomic_DNA"/>
</dbReference>
<dbReference type="UniPathway" id="UPA00034">
    <property type="reaction ID" value="UER00025"/>
</dbReference>
<evidence type="ECO:0000313" key="11">
    <source>
        <dbReference type="Proteomes" id="UP000286288"/>
    </source>
</evidence>
<evidence type="ECO:0000256" key="3">
    <source>
        <dbReference type="ARBA" id="ARBA00013080"/>
    </source>
</evidence>
<name>A0A415EQG4_ENTCA</name>
<evidence type="ECO:0000256" key="5">
    <source>
        <dbReference type="ARBA" id="ARBA00023154"/>
    </source>
</evidence>
<dbReference type="Proteomes" id="UP000286288">
    <property type="component" value="Unassembled WGS sequence"/>
</dbReference>
<dbReference type="GO" id="GO:0005829">
    <property type="term" value="C:cytosol"/>
    <property type="evidence" value="ECO:0007669"/>
    <property type="project" value="TreeGrafter"/>
</dbReference>
<sequence>MTIPYTKMQGAGNDFIVIDNRTLKFSHEQLSQFAAQVCHRKFSVGADAVMAVDFPTGTADFRMRFYNADGTEAEMCGNGARCIARYAFEKGIAGEQMTIETVAGDVPAWRLSAKHYKVTLNPPTVTTFDQAYPNPTVSFVDYVELGDPGIPHAVVHYPGLAETELEQLAELAKEIRYWEVFPKGANVNFYEEDDKGDLIVRTYERGVEGFTYACGTGSGATAYVVTKRHQQAAANVLLHVLGGELTVEVDVDQGALELIGDAVMVSEGLILDENLTV</sequence>
<dbReference type="HAMAP" id="MF_00197">
    <property type="entry name" value="DAP_epimerase"/>
    <property type="match status" value="1"/>
</dbReference>
<feature type="active site" evidence="9">
    <location>
        <position position="76"/>
    </location>
</feature>
<comment type="caution">
    <text evidence="10">The sequence shown here is derived from an EMBL/GenBank/DDBJ whole genome shotgun (WGS) entry which is preliminary data.</text>
</comment>
<feature type="binding site" evidence="8">
    <location>
        <begin position="215"/>
        <end position="216"/>
    </location>
    <ligand>
        <name>substrate</name>
    </ligand>
</feature>
<dbReference type="Gene3D" id="3.10.310.10">
    <property type="entry name" value="Diaminopimelate Epimerase, Chain A, domain 1"/>
    <property type="match status" value="2"/>
</dbReference>
<organism evidence="10 11">
    <name type="scientific">Enterococcus casseliflavus</name>
    <name type="common">Enterococcus flavescens</name>
    <dbReference type="NCBI Taxonomy" id="37734"/>
    <lineage>
        <taxon>Bacteria</taxon>
        <taxon>Bacillati</taxon>
        <taxon>Bacillota</taxon>
        <taxon>Bacilli</taxon>
        <taxon>Lactobacillales</taxon>
        <taxon>Enterococcaceae</taxon>
        <taxon>Enterococcus</taxon>
    </lineage>
</organism>
<dbReference type="PANTHER" id="PTHR31689:SF0">
    <property type="entry name" value="DIAMINOPIMELATE EPIMERASE"/>
    <property type="match status" value="1"/>
</dbReference>
<keyword evidence="4 8" id="KW-0028">Amino-acid biosynthesis</keyword>
<dbReference type="EC" id="5.1.1.7" evidence="3 8"/>
<dbReference type="SUPFAM" id="SSF54506">
    <property type="entry name" value="Diaminopimelate epimerase-like"/>
    <property type="match status" value="2"/>
</dbReference>
<feature type="binding site" evidence="8">
    <location>
        <position position="67"/>
    </location>
    <ligand>
        <name>substrate</name>
    </ligand>
</feature>
<feature type="binding site" evidence="8">
    <location>
        <position position="13"/>
    </location>
    <ligand>
        <name>substrate</name>
    </ligand>
</feature>
<dbReference type="GO" id="GO:0009089">
    <property type="term" value="P:lysine biosynthetic process via diaminopimelate"/>
    <property type="evidence" value="ECO:0007669"/>
    <property type="project" value="UniProtKB-UniRule"/>
</dbReference>
<feature type="binding site" evidence="8">
    <location>
        <begin position="77"/>
        <end position="78"/>
    </location>
    <ligand>
        <name>substrate</name>
    </ligand>
</feature>
<evidence type="ECO:0000313" key="10">
    <source>
        <dbReference type="EMBL" id="RHK05586.1"/>
    </source>
</evidence>
<dbReference type="PANTHER" id="PTHR31689">
    <property type="entry name" value="DIAMINOPIMELATE EPIMERASE, CHLOROPLASTIC"/>
    <property type="match status" value="1"/>
</dbReference>
<feature type="site" description="Could be important to modulate the pK values of the two catalytic cysteine residues" evidence="8">
    <location>
        <position position="152"/>
    </location>
</feature>
<comment type="similarity">
    <text evidence="2 8">Belongs to the diaminopimelate epimerase family.</text>
</comment>
<gene>
    <name evidence="8" type="primary">dapF</name>
    <name evidence="10" type="ORF">DW084_12610</name>
</gene>
<comment type="subcellular location">
    <subcellularLocation>
        <location evidence="8">Cytoplasm</location>
    </subcellularLocation>
</comment>
<comment type="catalytic activity">
    <reaction evidence="7 8">
        <text>(2S,6S)-2,6-diaminopimelate = meso-2,6-diaminopimelate</text>
        <dbReference type="Rhea" id="RHEA:15393"/>
        <dbReference type="ChEBI" id="CHEBI:57609"/>
        <dbReference type="ChEBI" id="CHEBI:57791"/>
        <dbReference type="EC" id="5.1.1.7"/>
    </reaction>
</comment>
<feature type="binding site" evidence="8">
    <location>
        <begin position="204"/>
        <end position="205"/>
    </location>
    <ligand>
        <name>substrate</name>
    </ligand>
</feature>
<evidence type="ECO:0000256" key="2">
    <source>
        <dbReference type="ARBA" id="ARBA00010219"/>
    </source>
</evidence>
<evidence type="ECO:0000256" key="7">
    <source>
        <dbReference type="ARBA" id="ARBA00051712"/>
    </source>
</evidence>
<keyword evidence="8" id="KW-0963">Cytoplasm</keyword>
<accession>A0A415EQG4</accession>
<dbReference type="InterPro" id="IPR001653">
    <property type="entry name" value="DAP_epimerase_DapF"/>
</dbReference>
<protein>
    <recommendedName>
        <fullName evidence="3 8">Diaminopimelate epimerase</fullName>
        <shortName evidence="8">DAP epimerase</shortName>
        <ecNumber evidence="3 8">5.1.1.7</ecNumber>
    </recommendedName>
    <alternativeName>
        <fullName evidence="8">PLP-independent amino acid racemase</fullName>
    </alternativeName>
</protein>
<feature type="active site" description="Proton donor" evidence="8">
    <location>
        <position position="76"/>
    </location>
</feature>
<evidence type="ECO:0000256" key="1">
    <source>
        <dbReference type="ARBA" id="ARBA00005196"/>
    </source>
</evidence>
<comment type="pathway">
    <text evidence="1 8">Amino-acid biosynthesis; L-lysine biosynthesis via DAP pathway; DL-2,6-diaminopimelate from LL-2,6-diaminopimelate: step 1/1.</text>
</comment>
<dbReference type="Pfam" id="PF01678">
    <property type="entry name" value="DAP_epimerase"/>
    <property type="match status" value="2"/>
</dbReference>
<evidence type="ECO:0000256" key="9">
    <source>
        <dbReference type="PROSITE-ProRule" id="PRU10125"/>
    </source>
</evidence>
<evidence type="ECO:0000256" key="8">
    <source>
        <dbReference type="HAMAP-Rule" id="MF_00197"/>
    </source>
</evidence>
<evidence type="ECO:0000256" key="6">
    <source>
        <dbReference type="ARBA" id="ARBA00023235"/>
    </source>
</evidence>
<evidence type="ECO:0000256" key="4">
    <source>
        <dbReference type="ARBA" id="ARBA00022605"/>
    </source>
</evidence>
<keyword evidence="5 8" id="KW-0457">Lysine biosynthesis</keyword>
<feature type="site" description="Could be important to modulate the pK values of the two catalytic cysteine residues" evidence="8">
    <location>
        <position position="204"/>
    </location>
</feature>
<comment type="function">
    <text evidence="8">Catalyzes the stereoinversion of LL-2,6-diaminopimelate (L,L-DAP) to meso-diaminopimelate (meso-DAP), a precursor of L-lysine and an essential component of the bacterial peptidoglycan.</text>
</comment>
<dbReference type="NCBIfam" id="TIGR00652">
    <property type="entry name" value="DapF"/>
    <property type="match status" value="1"/>
</dbReference>
<dbReference type="InterPro" id="IPR018510">
    <property type="entry name" value="DAP_epimerase_AS"/>
</dbReference>
<keyword evidence="6 8" id="KW-0413">Isomerase</keyword>
<dbReference type="GO" id="GO:0008837">
    <property type="term" value="F:diaminopimelate epimerase activity"/>
    <property type="evidence" value="ECO:0007669"/>
    <property type="project" value="UniProtKB-UniRule"/>
</dbReference>
<reference evidence="10 11" key="1">
    <citation type="submission" date="2018-08" db="EMBL/GenBank/DDBJ databases">
        <title>A genome reference for cultivated species of the human gut microbiota.</title>
        <authorList>
            <person name="Zou Y."/>
            <person name="Xue W."/>
            <person name="Luo G."/>
        </authorList>
    </citation>
    <scope>NUCLEOTIDE SEQUENCE [LARGE SCALE GENOMIC DNA]</scope>
    <source>
        <strain evidence="10 11">AF48-16</strain>
    </source>
</reference>
<comment type="subunit">
    <text evidence="8">Homodimer.</text>
</comment>
<dbReference type="PROSITE" id="PS01326">
    <property type="entry name" value="DAP_EPIMERASE"/>
    <property type="match status" value="1"/>
</dbReference>